<sequence>MTALPLPRPRLLTAAGSAALDEATDGRYEPQDGTVVMSPSPVPRHQACQGELMVQLRGQVPSHDIETLSPGSRRTDRTVKRAEYPDARIPHYWILDITDGVGLVECHHLAGEFGYADAGPVTGRCTTDDPFPARIDLDVLLA</sequence>
<dbReference type="InterPro" id="IPR008538">
    <property type="entry name" value="Uma2"/>
</dbReference>
<proteinExistence type="predicted"/>
<gene>
    <name evidence="1" type="ORF">I4I81_30010</name>
</gene>
<name>A0ABS6V1T5_9PSEU</name>
<accession>A0ABS6V1T5</accession>
<dbReference type="EMBL" id="JADQDK010000001">
    <property type="protein sequence ID" value="MBW0138468.1"/>
    <property type="molecule type" value="Genomic_DNA"/>
</dbReference>
<dbReference type="Proteomes" id="UP000694287">
    <property type="component" value="Unassembled WGS sequence"/>
</dbReference>
<protein>
    <submittedName>
        <fullName evidence="1">Uma2 family endonuclease</fullName>
    </submittedName>
</protein>
<evidence type="ECO:0000313" key="1">
    <source>
        <dbReference type="EMBL" id="MBW0138468.1"/>
    </source>
</evidence>
<comment type="caution">
    <text evidence="1">The sequence shown here is derived from an EMBL/GenBank/DDBJ whole genome shotgun (WGS) entry which is preliminary data.</text>
</comment>
<dbReference type="CDD" id="cd06260">
    <property type="entry name" value="DUF820-like"/>
    <property type="match status" value="1"/>
</dbReference>
<dbReference type="RefSeq" id="WP_218602128.1">
    <property type="nucleotide sequence ID" value="NZ_JADQDJ010000048.1"/>
</dbReference>
<keyword evidence="1" id="KW-0255">Endonuclease</keyword>
<evidence type="ECO:0000313" key="2">
    <source>
        <dbReference type="Proteomes" id="UP000694287"/>
    </source>
</evidence>
<keyword evidence="2" id="KW-1185">Reference proteome</keyword>
<reference evidence="1 2" key="1">
    <citation type="submission" date="2020-11" db="EMBL/GenBank/DDBJ databases">
        <title>Pseudonocardia abyssalis sp. nov. and Pseudonocardia oceani sp. nov., description and phylogenomic analysis of two novel actinomycetes isolated from the deep Southern Ocean.</title>
        <authorList>
            <person name="Parra J."/>
        </authorList>
    </citation>
    <scope>NUCLEOTIDE SEQUENCE [LARGE SCALE GENOMIC DNA]</scope>
    <source>
        <strain evidence="1 2">KRD-168</strain>
    </source>
</reference>
<organism evidence="1 2">
    <name type="scientific">Pseudonocardia abyssalis</name>
    <dbReference type="NCBI Taxonomy" id="2792008"/>
    <lineage>
        <taxon>Bacteria</taxon>
        <taxon>Bacillati</taxon>
        <taxon>Actinomycetota</taxon>
        <taxon>Actinomycetes</taxon>
        <taxon>Pseudonocardiales</taxon>
        <taxon>Pseudonocardiaceae</taxon>
        <taxon>Pseudonocardia</taxon>
    </lineage>
</organism>
<keyword evidence="1" id="KW-0540">Nuclease</keyword>
<keyword evidence="1" id="KW-0378">Hydrolase</keyword>
<dbReference type="GO" id="GO:0004519">
    <property type="term" value="F:endonuclease activity"/>
    <property type="evidence" value="ECO:0007669"/>
    <property type="project" value="UniProtKB-KW"/>
</dbReference>